<dbReference type="Proteomes" id="UP000242699">
    <property type="component" value="Unassembled WGS sequence"/>
</dbReference>
<dbReference type="AlphaFoldDB" id="A0A2T2X5D2"/>
<evidence type="ECO:0000256" key="1">
    <source>
        <dbReference type="SAM" id="MobiDB-lite"/>
    </source>
</evidence>
<proteinExistence type="predicted"/>
<comment type="caution">
    <text evidence="2">The sequence shown here is derived from an EMBL/GenBank/DDBJ whole genome shotgun (WGS) entry which is preliminary data.</text>
</comment>
<evidence type="ECO:0000313" key="2">
    <source>
        <dbReference type="EMBL" id="PSR29658.1"/>
    </source>
</evidence>
<accession>A0A2T2X5D2</accession>
<protein>
    <submittedName>
        <fullName evidence="2">Uncharacterized protein</fullName>
    </submittedName>
</protein>
<organism evidence="2 3">
    <name type="scientific">Sulfobacillus benefaciens</name>
    <dbReference type="NCBI Taxonomy" id="453960"/>
    <lineage>
        <taxon>Bacteria</taxon>
        <taxon>Bacillati</taxon>
        <taxon>Bacillota</taxon>
        <taxon>Clostridia</taxon>
        <taxon>Eubacteriales</taxon>
        <taxon>Clostridiales Family XVII. Incertae Sedis</taxon>
        <taxon>Sulfobacillus</taxon>
    </lineage>
</organism>
<dbReference type="EMBL" id="PXYT01000014">
    <property type="protein sequence ID" value="PSR29658.1"/>
    <property type="molecule type" value="Genomic_DNA"/>
</dbReference>
<sequence>MLRPKGPKKNPARQPRGRRPLDPLLAIAYEGECADTIFNIKRSTYARDTINRMAVNPPPAIVVTISPLLVHNTRLVSDPTLKLNARIPRR</sequence>
<reference evidence="2 3" key="1">
    <citation type="journal article" date="2014" name="BMC Genomics">
        <title>Comparison of environmental and isolate Sulfobacillus genomes reveals diverse carbon, sulfur, nitrogen, and hydrogen metabolisms.</title>
        <authorList>
            <person name="Justice N.B."/>
            <person name="Norman A."/>
            <person name="Brown C.T."/>
            <person name="Singh A."/>
            <person name="Thomas B.C."/>
            <person name="Banfield J.F."/>
        </authorList>
    </citation>
    <scope>NUCLEOTIDE SEQUENCE [LARGE SCALE GENOMIC DNA]</scope>
    <source>
        <strain evidence="2">AMDSBA1</strain>
    </source>
</reference>
<feature type="compositionally biased region" description="Basic residues" evidence="1">
    <location>
        <begin position="1"/>
        <end position="18"/>
    </location>
</feature>
<gene>
    <name evidence="2" type="ORF">C7B43_07650</name>
</gene>
<evidence type="ECO:0000313" key="3">
    <source>
        <dbReference type="Proteomes" id="UP000242699"/>
    </source>
</evidence>
<feature type="region of interest" description="Disordered" evidence="1">
    <location>
        <begin position="1"/>
        <end position="21"/>
    </location>
</feature>
<name>A0A2T2X5D2_9FIRM</name>